<feature type="domain" description="Fibronectin type-III" evidence="1">
    <location>
        <begin position="1"/>
        <end position="41"/>
    </location>
</feature>
<name>A0A0D8XBG5_DICVI</name>
<evidence type="ECO:0000313" key="2">
    <source>
        <dbReference type="EMBL" id="KJH40994.1"/>
    </source>
</evidence>
<dbReference type="InterPro" id="IPR013783">
    <property type="entry name" value="Ig-like_fold"/>
</dbReference>
<dbReference type="SUPFAM" id="SSF49265">
    <property type="entry name" value="Fibronectin type III"/>
    <property type="match status" value="1"/>
</dbReference>
<dbReference type="AlphaFoldDB" id="A0A0D8XBG5"/>
<dbReference type="STRING" id="29172.A0A0D8XBG5"/>
<gene>
    <name evidence="2" type="ORF">DICVIV_13036</name>
</gene>
<proteinExistence type="predicted"/>
<reference evidence="2 3" key="1">
    <citation type="submission" date="2013-11" db="EMBL/GenBank/DDBJ databases">
        <title>Draft genome of the bovine lungworm Dictyocaulus viviparus.</title>
        <authorList>
            <person name="Mitreva M."/>
        </authorList>
    </citation>
    <scope>NUCLEOTIDE SEQUENCE [LARGE SCALE GENOMIC DNA]</scope>
    <source>
        <strain evidence="2 3">HannoverDv2000</strain>
    </source>
</reference>
<dbReference type="OrthoDB" id="10253954at2759"/>
<reference evidence="3" key="2">
    <citation type="journal article" date="2016" name="Sci. Rep.">
        <title>Dictyocaulus viviparus genome, variome and transcriptome elucidate lungworm biology and support future intervention.</title>
        <authorList>
            <person name="McNulty S.N."/>
            <person name="Strube C."/>
            <person name="Rosa B.A."/>
            <person name="Martin J.C."/>
            <person name="Tyagi R."/>
            <person name="Choi Y.J."/>
            <person name="Wang Q."/>
            <person name="Hallsworth Pepin K."/>
            <person name="Zhang X."/>
            <person name="Ozersky P."/>
            <person name="Wilson R.K."/>
            <person name="Sternberg P.W."/>
            <person name="Gasser R.B."/>
            <person name="Mitreva M."/>
        </authorList>
    </citation>
    <scope>NUCLEOTIDE SEQUENCE [LARGE SCALE GENOMIC DNA]</scope>
    <source>
        <strain evidence="3">HannoverDv2000</strain>
    </source>
</reference>
<protein>
    <recommendedName>
        <fullName evidence="1">Fibronectin type-III domain-containing protein</fullName>
    </recommendedName>
</protein>
<evidence type="ECO:0000259" key="1">
    <source>
        <dbReference type="PROSITE" id="PS50853"/>
    </source>
</evidence>
<evidence type="ECO:0000313" key="3">
    <source>
        <dbReference type="Proteomes" id="UP000053766"/>
    </source>
</evidence>
<organism evidence="2 3">
    <name type="scientific">Dictyocaulus viviparus</name>
    <name type="common">Bovine lungworm</name>
    <dbReference type="NCBI Taxonomy" id="29172"/>
    <lineage>
        <taxon>Eukaryota</taxon>
        <taxon>Metazoa</taxon>
        <taxon>Ecdysozoa</taxon>
        <taxon>Nematoda</taxon>
        <taxon>Chromadorea</taxon>
        <taxon>Rhabditida</taxon>
        <taxon>Rhabditina</taxon>
        <taxon>Rhabditomorpha</taxon>
        <taxon>Strongyloidea</taxon>
        <taxon>Metastrongylidae</taxon>
        <taxon>Dictyocaulus</taxon>
    </lineage>
</organism>
<dbReference type="Gene3D" id="2.60.40.10">
    <property type="entry name" value="Immunoglobulins"/>
    <property type="match status" value="1"/>
</dbReference>
<dbReference type="Proteomes" id="UP000053766">
    <property type="component" value="Unassembled WGS sequence"/>
</dbReference>
<dbReference type="EMBL" id="KN716936">
    <property type="protein sequence ID" value="KJH40994.1"/>
    <property type="molecule type" value="Genomic_DNA"/>
</dbReference>
<sequence>YTFDHQVSLKPKTFYRVRVAATNDIAEGPVSETKEFETAHPDLDEWVVMLSGLRNFSNFILSIATVTSNGEIPVDSIPI</sequence>
<keyword evidence="3" id="KW-1185">Reference proteome</keyword>
<dbReference type="InterPro" id="IPR036116">
    <property type="entry name" value="FN3_sf"/>
</dbReference>
<dbReference type="CDD" id="cd00063">
    <property type="entry name" value="FN3"/>
    <property type="match status" value="1"/>
</dbReference>
<dbReference type="InterPro" id="IPR003961">
    <property type="entry name" value="FN3_dom"/>
</dbReference>
<dbReference type="PROSITE" id="PS50853">
    <property type="entry name" value="FN3"/>
    <property type="match status" value="1"/>
</dbReference>
<feature type="non-terminal residue" evidence="2">
    <location>
        <position position="1"/>
    </location>
</feature>
<accession>A0A0D8XBG5</accession>